<dbReference type="PANTHER" id="PTHR14430">
    <property type="entry name" value="RABIN3-RELATED"/>
    <property type="match status" value="1"/>
</dbReference>
<feature type="compositionally biased region" description="Polar residues" evidence="3">
    <location>
        <begin position="646"/>
        <end position="657"/>
    </location>
</feature>
<keyword evidence="1 2" id="KW-0175">Coiled coil</keyword>
<evidence type="ECO:0000313" key="6">
    <source>
        <dbReference type="Proteomes" id="UP000193560"/>
    </source>
</evidence>
<dbReference type="Proteomes" id="UP000193560">
    <property type="component" value="Unassembled WGS sequence"/>
</dbReference>
<dbReference type="STRING" id="90262.A0A1X2IK76"/>
<evidence type="ECO:0000313" key="5">
    <source>
        <dbReference type="EMBL" id="ORZ17971.1"/>
    </source>
</evidence>
<feature type="compositionally biased region" description="Low complexity" evidence="3">
    <location>
        <begin position="681"/>
        <end position="698"/>
    </location>
</feature>
<feature type="compositionally biased region" description="Low complexity" evidence="3">
    <location>
        <begin position="122"/>
        <end position="144"/>
    </location>
</feature>
<evidence type="ECO:0000259" key="4">
    <source>
        <dbReference type="Pfam" id="PF06428"/>
    </source>
</evidence>
<dbReference type="GO" id="GO:0051286">
    <property type="term" value="C:cell tip"/>
    <property type="evidence" value="ECO:0007669"/>
    <property type="project" value="TreeGrafter"/>
</dbReference>
<feature type="region of interest" description="Disordered" evidence="3">
    <location>
        <begin position="352"/>
        <end position="383"/>
    </location>
</feature>
<feature type="compositionally biased region" description="Polar residues" evidence="3">
    <location>
        <begin position="352"/>
        <end position="367"/>
    </location>
</feature>
<dbReference type="InterPro" id="IPR040351">
    <property type="entry name" value="RAB3IL/RAB3IP/Sec2"/>
</dbReference>
<feature type="compositionally biased region" description="Basic and acidic residues" evidence="3">
    <location>
        <begin position="737"/>
        <end position="756"/>
    </location>
</feature>
<evidence type="ECO:0000256" key="1">
    <source>
        <dbReference type="ARBA" id="ARBA00023054"/>
    </source>
</evidence>
<evidence type="ECO:0000256" key="3">
    <source>
        <dbReference type="SAM" id="MobiDB-lite"/>
    </source>
</evidence>
<reference evidence="5 6" key="1">
    <citation type="submission" date="2016-07" db="EMBL/GenBank/DDBJ databases">
        <title>Pervasive Adenine N6-methylation of Active Genes in Fungi.</title>
        <authorList>
            <consortium name="DOE Joint Genome Institute"/>
            <person name="Mondo S.J."/>
            <person name="Dannebaum R.O."/>
            <person name="Kuo R.C."/>
            <person name="Labutti K."/>
            <person name="Haridas S."/>
            <person name="Kuo A."/>
            <person name="Salamov A."/>
            <person name="Ahrendt S.R."/>
            <person name="Lipzen A."/>
            <person name="Sullivan W."/>
            <person name="Andreopoulos W.B."/>
            <person name="Clum A."/>
            <person name="Lindquist E."/>
            <person name="Daum C."/>
            <person name="Ramamoorthy G.K."/>
            <person name="Gryganskyi A."/>
            <person name="Culley D."/>
            <person name="Magnuson J.K."/>
            <person name="James T.Y."/>
            <person name="O'Malley M.A."/>
            <person name="Stajich J.E."/>
            <person name="Spatafora J.W."/>
            <person name="Visel A."/>
            <person name="Grigoriev I.V."/>
        </authorList>
    </citation>
    <scope>NUCLEOTIDE SEQUENCE [LARGE SCALE GENOMIC DNA]</scope>
    <source>
        <strain evidence="5 6">NRRL 1336</strain>
    </source>
</reference>
<keyword evidence="6" id="KW-1185">Reference proteome</keyword>
<feature type="compositionally biased region" description="Polar residues" evidence="3">
    <location>
        <begin position="710"/>
        <end position="736"/>
    </location>
</feature>
<comment type="caution">
    <text evidence="5">The sequence shown here is derived from an EMBL/GenBank/DDBJ whole genome shotgun (WGS) entry which is preliminary data.</text>
</comment>
<dbReference type="EMBL" id="MCGE01000009">
    <property type="protein sequence ID" value="ORZ17971.1"/>
    <property type="molecule type" value="Genomic_DNA"/>
</dbReference>
<dbReference type="Pfam" id="PF25555">
    <property type="entry name" value="RAB3A-like_C"/>
    <property type="match status" value="1"/>
</dbReference>
<proteinExistence type="predicted"/>
<dbReference type="InterPro" id="IPR009449">
    <property type="entry name" value="Sec2_N"/>
</dbReference>
<sequence length="762" mass="84064">MTSQEGTVTPSPISTNTSSTDKDVTEKDIANLYSRLQSVMHRTHQEAADAKFIPLPASLPLSPSVSSSGNNNKTTSRNNSINSSNSSNSNNYFPYGYADTNKARTPPMTSSPTTAYKPTSLSTYDGTPTGSSSSPVSSSTPTDTEAPTRFSGADTSDTADDILCPCHHILISKDSHHCGLCDRVIPVLEALTKERDTQEYDIKRLQQRLAEEQLTIQDQTNDISLLQASVQQVKKQLTNKTEAFLALQGDMETLNDKYVDEIERVAEIQHSKDMVENELEDLSRRLFEEANGMVANEKREKYNLEVAQKHLENQLKETKDRLAAEQMQLQELRLKMEAMQDFEKNDRASVISDINSSSGMDGGNNHSADGANNNGLNGDGQVTDTRGMKDLAGLFADQAAATTAEDQLDNKHLSPELDTMLLTEFADFVKLRASVPLKKLHSIPFMKHCQLEDVDPCLRFGAHSRLSARKINDAIVMNTCFIEEAPLGFADEQARRPVDVPLKTSAGKSMLWERFSSNSQAGVFAGCQACGRNNGDTASLPYRFRISYFDDWACIDRYCRDRLVAVCEFYVFIRNVRQGYYNSRTITDLYQEAMRLRLQMFYARMGALPWTIRSLGIKGDRIGEASVSNFDIPEPPTSESSPLPRKNSTGKNGSKRGSSLDEKLIMETTSVKILSLDDTTTATTATTATTEAAPADTLANEKDVDAKINHGSTENSNCNNEHSSVSNQALNSSEMNSCHDKGDKDGKSGMDDKDVFLDATDQ</sequence>
<evidence type="ECO:0000256" key="2">
    <source>
        <dbReference type="SAM" id="Coils"/>
    </source>
</evidence>
<dbReference type="OrthoDB" id="5560525at2759"/>
<feature type="domain" description="GDP/GTP exchange factor Sec2 N-terminal" evidence="4">
    <location>
        <begin position="205"/>
        <end position="340"/>
    </location>
</feature>
<gene>
    <name evidence="5" type="ORF">BCR42DRAFT_412881</name>
</gene>
<feature type="region of interest" description="Disordered" evidence="3">
    <location>
        <begin position="626"/>
        <end position="662"/>
    </location>
</feature>
<feature type="region of interest" description="Disordered" evidence="3">
    <location>
        <begin position="681"/>
        <end position="762"/>
    </location>
</feature>
<dbReference type="Pfam" id="PF06428">
    <property type="entry name" value="Sec2p"/>
    <property type="match status" value="1"/>
</dbReference>
<feature type="compositionally biased region" description="Polar residues" evidence="3">
    <location>
        <begin position="107"/>
        <end position="121"/>
    </location>
</feature>
<dbReference type="Gene3D" id="6.10.140.910">
    <property type="match status" value="1"/>
</dbReference>
<feature type="region of interest" description="Disordered" evidence="3">
    <location>
        <begin position="56"/>
        <end position="154"/>
    </location>
</feature>
<feature type="region of interest" description="Disordered" evidence="3">
    <location>
        <begin position="1"/>
        <end position="26"/>
    </location>
</feature>
<name>A0A1X2IK76_9FUNG</name>
<dbReference type="GO" id="GO:0006887">
    <property type="term" value="P:exocytosis"/>
    <property type="evidence" value="ECO:0007669"/>
    <property type="project" value="TreeGrafter"/>
</dbReference>
<organism evidence="5 6">
    <name type="scientific">Absidia repens</name>
    <dbReference type="NCBI Taxonomy" id="90262"/>
    <lineage>
        <taxon>Eukaryota</taxon>
        <taxon>Fungi</taxon>
        <taxon>Fungi incertae sedis</taxon>
        <taxon>Mucoromycota</taxon>
        <taxon>Mucoromycotina</taxon>
        <taxon>Mucoromycetes</taxon>
        <taxon>Mucorales</taxon>
        <taxon>Cunninghamellaceae</taxon>
        <taxon>Absidia</taxon>
    </lineage>
</organism>
<protein>
    <recommendedName>
        <fullName evidence="4">GDP/GTP exchange factor Sec2 N-terminal domain-containing protein</fullName>
    </recommendedName>
</protein>
<feature type="coiled-coil region" evidence="2">
    <location>
        <begin position="188"/>
        <end position="236"/>
    </location>
</feature>
<accession>A0A1X2IK76</accession>
<dbReference type="PANTHER" id="PTHR14430:SF0">
    <property type="entry name" value="SEC2P DOMAIN-CONTAINING PROTEIN"/>
    <property type="match status" value="1"/>
</dbReference>
<feature type="compositionally biased region" description="Low complexity" evidence="3">
    <location>
        <begin position="56"/>
        <end position="91"/>
    </location>
</feature>
<dbReference type="CDD" id="cd21044">
    <property type="entry name" value="Rab11BD_RAB3IP_like"/>
    <property type="match status" value="1"/>
</dbReference>
<feature type="compositionally biased region" description="Basic and acidic residues" evidence="3">
    <location>
        <begin position="699"/>
        <end position="708"/>
    </location>
</feature>
<dbReference type="GO" id="GO:0070319">
    <property type="term" value="C:Golgi to plasma membrane transport vesicle"/>
    <property type="evidence" value="ECO:0007669"/>
    <property type="project" value="TreeGrafter"/>
</dbReference>
<dbReference type="SUPFAM" id="SSF144284">
    <property type="entry name" value="Sec2 N-terminal region"/>
    <property type="match status" value="1"/>
</dbReference>
<dbReference type="AlphaFoldDB" id="A0A1X2IK76"/>
<feature type="coiled-coil region" evidence="2">
    <location>
        <begin position="265"/>
        <end position="335"/>
    </location>
</feature>
<feature type="compositionally biased region" description="Low complexity" evidence="3">
    <location>
        <begin position="368"/>
        <end position="380"/>
    </location>
</feature>
<dbReference type="GO" id="GO:0005085">
    <property type="term" value="F:guanyl-nucleotide exchange factor activity"/>
    <property type="evidence" value="ECO:0007669"/>
    <property type="project" value="InterPro"/>
</dbReference>
<feature type="compositionally biased region" description="Low complexity" evidence="3">
    <location>
        <begin position="7"/>
        <end position="19"/>
    </location>
</feature>